<dbReference type="InterPro" id="IPR039418">
    <property type="entry name" value="LexA-like"/>
</dbReference>
<dbReference type="Pfam" id="PF00717">
    <property type="entry name" value="Peptidase_S24"/>
    <property type="match status" value="1"/>
</dbReference>
<dbReference type="PROSITE" id="PS50943">
    <property type="entry name" value="HTH_CROC1"/>
    <property type="match status" value="1"/>
</dbReference>
<keyword evidence="6" id="KW-1185">Reference proteome</keyword>
<sequence>MSSINKKIDDIANEHYAGNNSAFAKVMGTSEANIRNYRKETMPKLEFVVKLREIFEISFDYLLSDYVDPAKSKIGEPSTIYKLKTDRSIKDQRVPLYDIEATAGMVELFRNKNGKTKPVDFISIPNLPKCDGAIYVTGDSMYPLLKSGDIVMYKELNNSIDNIFFGEMYLLSINLDGEEFVTVKWIHKSDRGDDFIKIVSQNSHHQAKDVHLKNIKALALIKASIRINSMS</sequence>
<evidence type="ECO:0000259" key="4">
    <source>
        <dbReference type="PROSITE" id="PS50943"/>
    </source>
</evidence>
<gene>
    <name evidence="5" type="ORF">ACFX5D_13220</name>
</gene>
<evidence type="ECO:0000256" key="2">
    <source>
        <dbReference type="ARBA" id="ARBA00023125"/>
    </source>
</evidence>
<accession>A0ABW6HPE3</accession>
<dbReference type="InterPro" id="IPR015927">
    <property type="entry name" value="Peptidase_S24_S26A/B/C"/>
</dbReference>
<evidence type="ECO:0000313" key="5">
    <source>
        <dbReference type="EMBL" id="MFE3848926.1"/>
    </source>
</evidence>
<dbReference type="PANTHER" id="PTHR40661:SF1">
    <property type="entry name" value="HTH CRO_C1-TYPE DOMAIN-CONTAINING PROTEIN"/>
    <property type="match status" value="1"/>
</dbReference>
<protein>
    <submittedName>
        <fullName evidence="5">Helix-turn-helix transcriptional regulator</fullName>
    </submittedName>
</protein>
<keyword evidence="1" id="KW-0805">Transcription regulation</keyword>
<name>A0ABW6HPE3_9FLAO</name>
<dbReference type="InterPro" id="IPR036286">
    <property type="entry name" value="LexA/Signal_pep-like_sf"/>
</dbReference>
<reference evidence="5 6" key="1">
    <citation type="submission" date="2024-06" db="EMBL/GenBank/DDBJ databases">
        <title>Flavobacterium spp. isolated from glacier.</title>
        <authorList>
            <person name="Han D."/>
        </authorList>
    </citation>
    <scope>NUCLEOTIDE SEQUENCE [LARGE SCALE GENOMIC DNA]</scope>
    <source>
        <strain evidence="5 6">LB3P45</strain>
    </source>
</reference>
<dbReference type="Proteomes" id="UP001600039">
    <property type="component" value="Unassembled WGS sequence"/>
</dbReference>
<evidence type="ECO:0000256" key="3">
    <source>
        <dbReference type="ARBA" id="ARBA00023163"/>
    </source>
</evidence>
<comment type="caution">
    <text evidence="5">The sequence shown here is derived from an EMBL/GenBank/DDBJ whole genome shotgun (WGS) entry which is preliminary data.</text>
</comment>
<organism evidence="5 6">
    <name type="scientific">Flavobacterium fructosi</name>
    <dbReference type="NCBI Taxonomy" id="3230416"/>
    <lineage>
        <taxon>Bacteria</taxon>
        <taxon>Pseudomonadati</taxon>
        <taxon>Bacteroidota</taxon>
        <taxon>Flavobacteriia</taxon>
        <taxon>Flavobacteriales</taxon>
        <taxon>Flavobacteriaceae</taxon>
        <taxon>Flavobacterium</taxon>
    </lineage>
</organism>
<dbReference type="EMBL" id="JBHZQA010000009">
    <property type="protein sequence ID" value="MFE3848926.1"/>
    <property type="molecule type" value="Genomic_DNA"/>
</dbReference>
<feature type="domain" description="HTH cro/C1-type" evidence="4">
    <location>
        <begin position="21"/>
        <end position="62"/>
    </location>
</feature>
<keyword evidence="3" id="KW-0804">Transcription</keyword>
<dbReference type="PANTHER" id="PTHR40661">
    <property type="match status" value="1"/>
</dbReference>
<dbReference type="SUPFAM" id="SSF51306">
    <property type="entry name" value="LexA/Signal peptidase"/>
    <property type="match status" value="1"/>
</dbReference>
<evidence type="ECO:0000313" key="6">
    <source>
        <dbReference type="Proteomes" id="UP001600039"/>
    </source>
</evidence>
<keyword evidence="2" id="KW-0238">DNA-binding</keyword>
<dbReference type="InterPro" id="IPR001387">
    <property type="entry name" value="Cro/C1-type_HTH"/>
</dbReference>
<dbReference type="Gene3D" id="2.10.109.10">
    <property type="entry name" value="Umud Fragment, subunit A"/>
    <property type="match status" value="1"/>
</dbReference>
<proteinExistence type="predicted"/>
<dbReference type="CDD" id="cd06529">
    <property type="entry name" value="S24_LexA-like"/>
    <property type="match status" value="1"/>
</dbReference>
<dbReference type="RefSeq" id="WP_379858674.1">
    <property type="nucleotide sequence ID" value="NZ_JBHZQA010000009.1"/>
</dbReference>
<evidence type="ECO:0000256" key="1">
    <source>
        <dbReference type="ARBA" id="ARBA00023015"/>
    </source>
</evidence>